<protein>
    <submittedName>
        <fullName evidence="1">Uncharacterized protein</fullName>
    </submittedName>
</protein>
<dbReference type="EMBL" id="FKIF01000007">
    <property type="protein sequence ID" value="SAI72191.1"/>
    <property type="molecule type" value="Genomic_DNA"/>
</dbReference>
<accession>A0A157SPG2</accession>
<evidence type="ECO:0000313" key="2">
    <source>
        <dbReference type="Proteomes" id="UP000076848"/>
    </source>
</evidence>
<dbReference type="Proteomes" id="UP000076848">
    <property type="component" value="Unassembled WGS sequence"/>
</dbReference>
<gene>
    <name evidence="1" type="ORF">SAMEA3906486_03991</name>
</gene>
<organism evidence="1 2">
    <name type="scientific">Bordetella ansorpii</name>
    <dbReference type="NCBI Taxonomy" id="288768"/>
    <lineage>
        <taxon>Bacteria</taxon>
        <taxon>Pseudomonadati</taxon>
        <taxon>Pseudomonadota</taxon>
        <taxon>Betaproteobacteria</taxon>
        <taxon>Burkholderiales</taxon>
        <taxon>Alcaligenaceae</taxon>
        <taxon>Bordetella</taxon>
    </lineage>
</organism>
<dbReference type="AlphaFoldDB" id="A0A157SPG2"/>
<keyword evidence="2" id="KW-1185">Reference proteome</keyword>
<proteinExistence type="predicted"/>
<evidence type="ECO:0000313" key="1">
    <source>
        <dbReference type="EMBL" id="SAI72191.1"/>
    </source>
</evidence>
<reference evidence="1 2" key="1">
    <citation type="submission" date="2016-04" db="EMBL/GenBank/DDBJ databases">
        <authorList>
            <consortium name="Pathogen Informatics"/>
        </authorList>
    </citation>
    <scope>NUCLEOTIDE SEQUENCE [LARGE SCALE GENOMIC DNA]</scope>
    <source>
        <strain evidence="1 2">H050680373</strain>
    </source>
</reference>
<name>A0A157SPG2_9BORD</name>
<sequence>MGVLTKVKTVFVTAYTRFRFGRIEHVCQHWRSHPGQLNLFD</sequence>